<evidence type="ECO:0000313" key="2">
    <source>
        <dbReference type="Proteomes" id="UP000814128"/>
    </source>
</evidence>
<comment type="caution">
    <text evidence="1">The sequence shown here is derived from an EMBL/GenBank/DDBJ whole genome shotgun (WGS) entry which is preliminary data.</text>
</comment>
<sequence length="332" mass="36711">MTGSPIVPIVHGPILIGTVFNVLLYGISLTQTAFYASHFKGDKWFMKALVFLVFVADTANVVFDITYIYNSLVNNYYNPDAIANANWIFATDPAMTSIVASMVQMFFTWRVRVLTGNNLVAILLLAGSIVSGLGGIATSIAIGIVPDWLEFQRFEAPVIVWLVTSAVVDVTITFFLTWHLRKHRTGFQKRTDDALEKIIRMTVQTGLITSVWAIVDLIVFLAIPTGIHLIFNFPLGKLYSNSLLSSLNARSGWQYSTGTSEGANQGPNGVPLGKTNVNGRLVPDQMVSFTQTVRPEVFIAVESHEMSDRIDSKTEVYDGSQTYYHARKVDDA</sequence>
<gene>
    <name evidence="1" type="ORF">K488DRAFT_81960</name>
</gene>
<protein>
    <submittedName>
        <fullName evidence="1">Uncharacterized protein</fullName>
    </submittedName>
</protein>
<dbReference type="Proteomes" id="UP000814128">
    <property type="component" value="Unassembled WGS sequence"/>
</dbReference>
<name>A0ACB8QYT2_9AGAM</name>
<accession>A0ACB8QYT2</accession>
<keyword evidence="2" id="KW-1185">Reference proteome</keyword>
<dbReference type="EMBL" id="MU273470">
    <property type="protein sequence ID" value="KAI0036516.1"/>
    <property type="molecule type" value="Genomic_DNA"/>
</dbReference>
<evidence type="ECO:0000313" key="1">
    <source>
        <dbReference type="EMBL" id="KAI0036516.1"/>
    </source>
</evidence>
<proteinExistence type="predicted"/>
<reference evidence="1" key="1">
    <citation type="submission" date="2021-02" db="EMBL/GenBank/DDBJ databases">
        <authorList>
            <consortium name="DOE Joint Genome Institute"/>
            <person name="Ahrendt S."/>
            <person name="Looney B.P."/>
            <person name="Miyauchi S."/>
            <person name="Morin E."/>
            <person name="Drula E."/>
            <person name="Courty P.E."/>
            <person name="Chicoki N."/>
            <person name="Fauchery L."/>
            <person name="Kohler A."/>
            <person name="Kuo A."/>
            <person name="Labutti K."/>
            <person name="Pangilinan J."/>
            <person name="Lipzen A."/>
            <person name="Riley R."/>
            <person name="Andreopoulos W."/>
            <person name="He G."/>
            <person name="Johnson J."/>
            <person name="Barry K.W."/>
            <person name="Grigoriev I.V."/>
            <person name="Nagy L."/>
            <person name="Hibbett D."/>
            <person name="Henrissat B."/>
            <person name="Matheny P.B."/>
            <person name="Labbe J."/>
            <person name="Martin F."/>
        </authorList>
    </citation>
    <scope>NUCLEOTIDE SEQUENCE</scope>
    <source>
        <strain evidence="1">EC-137</strain>
    </source>
</reference>
<reference evidence="1" key="2">
    <citation type="journal article" date="2022" name="New Phytol.">
        <title>Evolutionary transition to the ectomycorrhizal habit in the genomes of a hyperdiverse lineage of mushroom-forming fungi.</title>
        <authorList>
            <person name="Looney B."/>
            <person name="Miyauchi S."/>
            <person name="Morin E."/>
            <person name="Drula E."/>
            <person name="Courty P.E."/>
            <person name="Kohler A."/>
            <person name="Kuo A."/>
            <person name="LaButti K."/>
            <person name="Pangilinan J."/>
            <person name="Lipzen A."/>
            <person name="Riley R."/>
            <person name="Andreopoulos W."/>
            <person name="He G."/>
            <person name="Johnson J."/>
            <person name="Nolan M."/>
            <person name="Tritt A."/>
            <person name="Barry K.W."/>
            <person name="Grigoriev I.V."/>
            <person name="Nagy L.G."/>
            <person name="Hibbett D."/>
            <person name="Henrissat B."/>
            <person name="Matheny P.B."/>
            <person name="Labbe J."/>
            <person name="Martin F.M."/>
        </authorList>
    </citation>
    <scope>NUCLEOTIDE SEQUENCE</scope>
    <source>
        <strain evidence="1">EC-137</strain>
    </source>
</reference>
<organism evidence="1 2">
    <name type="scientific">Vararia minispora EC-137</name>
    <dbReference type="NCBI Taxonomy" id="1314806"/>
    <lineage>
        <taxon>Eukaryota</taxon>
        <taxon>Fungi</taxon>
        <taxon>Dikarya</taxon>
        <taxon>Basidiomycota</taxon>
        <taxon>Agaricomycotina</taxon>
        <taxon>Agaricomycetes</taxon>
        <taxon>Russulales</taxon>
        <taxon>Lachnocladiaceae</taxon>
        <taxon>Vararia</taxon>
    </lineage>
</organism>